<comment type="caution">
    <text evidence="2">The sequence shown here is derived from an EMBL/GenBank/DDBJ whole genome shotgun (WGS) entry which is preliminary data.</text>
</comment>
<feature type="region of interest" description="Disordered" evidence="1">
    <location>
        <begin position="1"/>
        <end position="81"/>
    </location>
</feature>
<keyword evidence="3" id="KW-1185">Reference proteome</keyword>
<sequence length="81" mass="9042">MPERQSMHPDNELIDEMSENPTPGHQGSAGGEVNRRVGKRGEQNRAKDPDNREPEIGSDNPADDAQKGPKTRHAIQEERED</sequence>
<dbReference type="RefSeq" id="WP_176266454.1">
    <property type="nucleotide sequence ID" value="NZ_JABWGV010000001.1"/>
</dbReference>
<reference evidence="2 3" key="1">
    <citation type="submission" date="2020-06" db="EMBL/GenBank/DDBJ databases">
        <title>Altererythrobacter sp. HHU K3-1.</title>
        <authorList>
            <person name="Zhang D."/>
            <person name="Xue H."/>
        </authorList>
    </citation>
    <scope>NUCLEOTIDE SEQUENCE [LARGE SCALE GENOMIC DNA]</scope>
    <source>
        <strain evidence="2 3">HHU K3-1</strain>
    </source>
</reference>
<accession>A0A850HAU4</accession>
<name>A0A850HAU4_9SPHN</name>
<dbReference type="Proteomes" id="UP000561438">
    <property type="component" value="Unassembled WGS sequence"/>
</dbReference>
<dbReference type="AlphaFoldDB" id="A0A850HAU4"/>
<gene>
    <name evidence="2" type="ORF">HUV48_04035</name>
</gene>
<evidence type="ECO:0000313" key="3">
    <source>
        <dbReference type="Proteomes" id="UP000561438"/>
    </source>
</evidence>
<dbReference type="EMBL" id="JABWGV010000001">
    <property type="protein sequence ID" value="NVD44189.1"/>
    <property type="molecule type" value="Genomic_DNA"/>
</dbReference>
<feature type="compositionally biased region" description="Basic and acidic residues" evidence="1">
    <location>
        <begin position="33"/>
        <end position="55"/>
    </location>
</feature>
<evidence type="ECO:0000313" key="2">
    <source>
        <dbReference type="EMBL" id="NVD44189.1"/>
    </source>
</evidence>
<protein>
    <submittedName>
        <fullName evidence="2">Uncharacterized protein</fullName>
    </submittedName>
</protein>
<organism evidence="2 3">
    <name type="scientific">Qipengyuania atrilutea</name>
    <dbReference type="NCBI Taxonomy" id="2744473"/>
    <lineage>
        <taxon>Bacteria</taxon>
        <taxon>Pseudomonadati</taxon>
        <taxon>Pseudomonadota</taxon>
        <taxon>Alphaproteobacteria</taxon>
        <taxon>Sphingomonadales</taxon>
        <taxon>Erythrobacteraceae</taxon>
        <taxon>Qipengyuania</taxon>
    </lineage>
</organism>
<feature type="compositionally biased region" description="Basic and acidic residues" evidence="1">
    <location>
        <begin position="1"/>
        <end position="11"/>
    </location>
</feature>
<evidence type="ECO:0000256" key="1">
    <source>
        <dbReference type="SAM" id="MobiDB-lite"/>
    </source>
</evidence>
<proteinExistence type="predicted"/>